<dbReference type="Gene3D" id="3.40.50.720">
    <property type="entry name" value="NAD(P)-binding Rossmann-like Domain"/>
    <property type="match status" value="1"/>
</dbReference>
<reference evidence="2 3" key="1">
    <citation type="journal article" date="2020" name="Mol. Plant">
        <title>The Chromosome-Based Rubber Tree Genome Provides New Insights into Spurge Genome Evolution and Rubber Biosynthesis.</title>
        <authorList>
            <person name="Liu J."/>
            <person name="Shi C."/>
            <person name="Shi C.C."/>
            <person name="Li W."/>
            <person name="Zhang Q.J."/>
            <person name="Zhang Y."/>
            <person name="Li K."/>
            <person name="Lu H.F."/>
            <person name="Shi C."/>
            <person name="Zhu S.T."/>
            <person name="Xiao Z.Y."/>
            <person name="Nan H."/>
            <person name="Yue Y."/>
            <person name="Zhu X.G."/>
            <person name="Wu Y."/>
            <person name="Hong X.N."/>
            <person name="Fan G.Y."/>
            <person name="Tong Y."/>
            <person name="Zhang D."/>
            <person name="Mao C.L."/>
            <person name="Liu Y.L."/>
            <person name="Hao S.J."/>
            <person name="Liu W.Q."/>
            <person name="Lv M.Q."/>
            <person name="Zhang H.B."/>
            <person name="Liu Y."/>
            <person name="Hu-Tang G.R."/>
            <person name="Wang J.P."/>
            <person name="Wang J.H."/>
            <person name="Sun Y.H."/>
            <person name="Ni S.B."/>
            <person name="Chen W.B."/>
            <person name="Zhang X.C."/>
            <person name="Jiao Y.N."/>
            <person name="Eichler E.E."/>
            <person name="Li G.H."/>
            <person name="Liu X."/>
            <person name="Gao L.Z."/>
        </authorList>
    </citation>
    <scope>NUCLEOTIDE SEQUENCE [LARGE SCALE GENOMIC DNA]</scope>
    <source>
        <strain evidence="3">cv. GT1</strain>
        <tissue evidence="2">Leaf</tissue>
    </source>
</reference>
<dbReference type="SUPFAM" id="SSF51735">
    <property type="entry name" value="NAD(P)-binding Rossmann-fold domains"/>
    <property type="match status" value="1"/>
</dbReference>
<dbReference type="PANTHER" id="PTHR44375:SF6">
    <property type="entry name" value="F28J7.36 PROTEIN"/>
    <property type="match status" value="1"/>
</dbReference>
<organism evidence="2 3">
    <name type="scientific">Hevea brasiliensis</name>
    <name type="common">Para rubber tree</name>
    <name type="synonym">Siphonia brasiliensis</name>
    <dbReference type="NCBI Taxonomy" id="3981"/>
    <lineage>
        <taxon>Eukaryota</taxon>
        <taxon>Viridiplantae</taxon>
        <taxon>Streptophyta</taxon>
        <taxon>Embryophyta</taxon>
        <taxon>Tracheophyta</taxon>
        <taxon>Spermatophyta</taxon>
        <taxon>Magnoliopsida</taxon>
        <taxon>eudicotyledons</taxon>
        <taxon>Gunneridae</taxon>
        <taxon>Pentapetalae</taxon>
        <taxon>rosids</taxon>
        <taxon>fabids</taxon>
        <taxon>Malpighiales</taxon>
        <taxon>Euphorbiaceae</taxon>
        <taxon>Crotonoideae</taxon>
        <taxon>Micrandreae</taxon>
        <taxon>Hevea</taxon>
    </lineage>
</organism>
<evidence type="ECO:0000313" key="3">
    <source>
        <dbReference type="Proteomes" id="UP000467840"/>
    </source>
</evidence>
<accession>A0A6A6MKH2</accession>
<proteinExistence type="predicted"/>
<dbReference type="InterPro" id="IPR002347">
    <property type="entry name" value="SDR_fam"/>
</dbReference>
<dbReference type="InterPro" id="IPR036291">
    <property type="entry name" value="NAD(P)-bd_dom_sf"/>
</dbReference>
<dbReference type="EMBL" id="JAAGAX010000005">
    <property type="protein sequence ID" value="KAF2312985.1"/>
    <property type="molecule type" value="Genomic_DNA"/>
</dbReference>
<gene>
    <name evidence="2" type="ORF">GH714_003024</name>
</gene>
<name>A0A6A6MKH2_HEVBR</name>
<dbReference type="PANTHER" id="PTHR44375">
    <property type="entry name" value="BETA-KETOACYL-ACP REDUCTASE-LIKE PROTEIN-RELATED"/>
    <property type="match status" value="1"/>
</dbReference>
<sequence length="357" mass="39144">MENPVKRVLLTSNGDEISQNIAFHLAKRGCRLVLMGNENCLKSISEKIAGTVRGIVPVEIVGMDMEEEREGAFDDAVCEACRILGNLDAFVHCYDYEGKMQNPLELVEDEFKKIVKINFMAPWFLLKAVGRRMRDNKLGGSIVFVTSIIGAERGIYPGAAAYGSCSAGIQQLVRVKWLTERVISVGRPALFGSLVVEWPWFLGQLLKLVTSPFFGKDFDIEEAALHSMIFSLGSPSYPVSSTMTNSHVFNNFQGDTSNGFLGLKMDNQAAALLPRTEFKDLNSSSQSASFASGSETELKPGKRRGKRRLENPDMLSKLGAKLIYSMMVIGGGSMAKKLSKQQHSRGATIGARIKGAM</sequence>
<evidence type="ECO:0000313" key="2">
    <source>
        <dbReference type="EMBL" id="KAF2312985.1"/>
    </source>
</evidence>
<comment type="caution">
    <text evidence="2">The sequence shown here is derived from an EMBL/GenBank/DDBJ whole genome shotgun (WGS) entry which is preliminary data.</text>
</comment>
<evidence type="ECO:0000256" key="1">
    <source>
        <dbReference type="SAM" id="MobiDB-lite"/>
    </source>
</evidence>
<protein>
    <submittedName>
        <fullName evidence="2">Uncharacterized protein</fullName>
    </submittedName>
</protein>
<feature type="region of interest" description="Disordered" evidence="1">
    <location>
        <begin position="283"/>
        <end position="312"/>
    </location>
</feature>
<dbReference type="AlphaFoldDB" id="A0A6A6MKH2"/>
<keyword evidence="3" id="KW-1185">Reference proteome</keyword>
<dbReference type="Proteomes" id="UP000467840">
    <property type="component" value="Chromosome 15"/>
</dbReference>
<feature type="compositionally biased region" description="Low complexity" evidence="1">
    <location>
        <begin position="283"/>
        <end position="294"/>
    </location>
</feature>
<dbReference type="Pfam" id="PF00106">
    <property type="entry name" value="adh_short"/>
    <property type="match status" value="1"/>
</dbReference>